<evidence type="ECO:0000256" key="1">
    <source>
        <dbReference type="ARBA" id="ARBA00001946"/>
    </source>
</evidence>
<protein>
    <recommendedName>
        <fullName evidence="8">ChbG/HpnK family deacetylase</fullName>
    </recommendedName>
</protein>
<dbReference type="GO" id="GO:0005975">
    <property type="term" value="P:carbohydrate metabolic process"/>
    <property type="evidence" value="ECO:0007669"/>
    <property type="project" value="InterPro"/>
</dbReference>
<dbReference type="RefSeq" id="WP_076173657.1">
    <property type="nucleotide sequence ID" value="NZ_MRTP01000009.1"/>
</dbReference>
<dbReference type="Pfam" id="PF04794">
    <property type="entry name" value="YdjC"/>
    <property type="match status" value="1"/>
</dbReference>
<dbReference type="AlphaFoldDB" id="A0A1R1EIM0"/>
<name>A0A1R1EIM0_9BACL</name>
<gene>
    <name evidence="6" type="ORF">BK138_25735</name>
</gene>
<evidence type="ECO:0000256" key="3">
    <source>
        <dbReference type="ARBA" id="ARBA00022801"/>
    </source>
</evidence>
<dbReference type="GO" id="GO:0016787">
    <property type="term" value="F:hydrolase activity"/>
    <property type="evidence" value="ECO:0007669"/>
    <property type="project" value="UniProtKB-KW"/>
</dbReference>
<keyword evidence="2" id="KW-0479">Metal-binding</keyword>
<dbReference type="GO" id="GO:0046872">
    <property type="term" value="F:metal ion binding"/>
    <property type="evidence" value="ECO:0007669"/>
    <property type="project" value="UniProtKB-KW"/>
</dbReference>
<keyword evidence="4" id="KW-0460">Magnesium</keyword>
<comment type="cofactor">
    <cofactor evidence="1">
        <name>Mg(2+)</name>
        <dbReference type="ChEBI" id="CHEBI:18420"/>
    </cofactor>
</comment>
<dbReference type="InterPro" id="IPR011330">
    <property type="entry name" value="Glyco_hydro/deAcase_b/a-brl"/>
</dbReference>
<proteinExistence type="predicted"/>
<comment type="caution">
    <text evidence="6">The sequence shown here is derived from an EMBL/GenBank/DDBJ whole genome shotgun (WGS) entry which is preliminary data.</text>
</comment>
<dbReference type="Proteomes" id="UP000187172">
    <property type="component" value="Unassembled WGS sequence"/>
</dbReference>
<dbReference type="EMBL" id="MRTP01000009">
    <property type="protein sequence ID" value="OMF51657.1"/>
    <property type="molecule type" value="Genomic_DNA"/>
</dbReference>
<dbReference type="GO" id="GO:0019213">
    <property type="term" value="F:deacetylase activity"/>
    <property type="evidence" value="ECO:0007669"/>
    <property type="project" value="TreeGrafter"/>
</dbReference>
<keyword evidence="5" id="KW-0119">Carbohydrate metabolism</keyword>
<reference evidence="6 7" key="1">
    <citation type="submission" date="2016-11" db="EMBL/GenBank/DDBJ databases">
        <title>Paenibacillus species isolates.</title>
        <authorList>
            <person name="Beno S.M."/>
        </authorList>
    </citation>
    <scope>NUCLEOTIDE SEQUENCE [LARGE SCALE GENOMIC DNA]</scope>
    <source>
        <strain evidence="6 7">FSL R5-0378</strain>
    </source>
</reference>
<accession>A0A1R1EIM0</accession>
<evidence type="ECO:0000256" key="4">
    <source>
        <dbReference type="ARBA" id="ARBA00022842"/>
    </source>
</evidence>
<dbReference type="PANTHER" id="PTHR31609">
    <property type="entry name" value="YDJC DEACETYLASE FAMILY MEMBER"/>
    <property type="match status" value="1"/>
</dbReference>
<evidence type="ECO:0000256" key="5">
    <source>
        <dbReference type="ARBA" id="ARBA00023277"/>
    </source>
</evidence>
<dbReference type="STRING" id="297318.BK138_25735"/>
<evidence type="ECO:0000313" key="6">
    <source>
        <dbReference type="EMBL" id="OMF51657.1"/>
    </source>
</evidence>
<evidence type="ECO:0000256" key="2">
    <source>
        <dbReference type="ARBA" id="ARBA00022723"/>
    </source>
</evidence>
<organism evidence="6 7">
    <name type="scientific">Paenibacillus rhizosphaerae</name>
    <dbReference type="NCBI Taxonomy" id="297318"/>
    <lineage>
        <taxon>Bacteria</taxon>
        <taxon>Bacillati</taxon>
        <taxon>Bacillota</taxon>
        <taxon>Bacilli</taxon>
        <taxon>Bacillales</taxon>
        <taxon>Paenibacillaceae</taxon>
        <taxon>Paenibacillus</taxon>
    </lineage>
</organism>
<sequence>MNLAQALGFPPDERLLIINADDYGMCHSANAGIQLLLAEGAISSATIMMPCPWAKEAAKWAAARPDVDVGVHLTFTSEWNTYRWGPVTRRQTVPSLITDEGYFPRDCRTVETRAQATEVHAEIIGQIRLARRMGLNPTHLDNHMGSLYGLETGRDFLSLVLGVCAGNGLPFRLPRHIPSSLQLPSAARRIHKVRVREADSLGVVIPDHLIQLPFSLRPGETYEAFRESVADALCSLQAGVSELYIHPAVITDELMAIHHEWLKRGMELQVFRDPWIREVMRSQRIRQISWRNLQQLQLHRQRQNP</sequence>
<keyword evidence="3" id="KW-0378">Hydrolase</keyword>
<dbReference type="SUPFAM" id="SSF88713">
    <property type="entry name" value="Glycoside hydrolase/deacetylase"/>
    <property type="match status" value="1"/>
</dbReference>
<dbReference type="Gene3D" id="3.20.20.370">
    <property type="entry name" value="Glycoside hydrolase/deacetylase"/>
    <property type="match status" value="1"/>
</dbReference>
<keyword evidence="7" id="KW-1185">Reference proteome</keyword>
<dbReference type="InterPro" id="IPR006879">
    <property type="entry name" value="YdjC-like"/>
</dbReference>
<evidence type="ECO:0000313" key="7">
    <source>
        <dbReference type="Proteomes" id="UP000187172"/>
    </source>
</evidence>
<dbReference type="CDD" id="cd10802">
    <property type="entry name" value="YdjC_TTHB029_like"/>
    <property type="match status" value="1"/>
</dbReference>
<dbReference type="PANTHER" id="PTHR31609:SF1">
    <property type="entry name" value="CARBOHYDRATE DEACETYLASE"/>
    <property type="match status" value="1"/>
</dbReference>
<evidence type="ECO:0008006" key="8">
    <source>
        <dbReference type="Google" id="ProtNLM"/>
    </source>
</evidence>